<protein>
    <submittedName>
        <fullName evidence="1">Uncharacterized protein</fullName>
    </submittedName>
</protein>
<gene>
    <name evidence="1" type="ORF">Arub01_09920</name>
</gene>
<reference evidence="1" key="1">
    <citation type="submission" date="2023-02" db="EMBL/GenBank/DDBJ databases">
        <title>Actinomadura rubrobrunea NBRC 14622.</title>
        <authorList>
            <person name="Ichikawa N."/>
            <person name="Sato H."/>
            <person name="Tonouchi N."/>
        </authorList>
    </citation>
    <scope>NUCLEOTIDE SEQUENCE</scope>
    <source>
        <strain evidence="1">NBRC 14622</strain>
    </source>
</reference>
<name>A0A9W6UUD7_9ACTN</name>
<evidence type="ECO:0000313" key="2">
    <source>
        <dbReference type="Proteomes" id="UP001165124"/>
    </source>
</evidence>
<dbReference type="AlphaFoldDB" id="A0A9W6UUD7"/>
<dbReference type="EMBL" id="BSRZ01000001">
    <property type="protein sequence ID" value="GLW62748.1"/>
    <property type="molecule type" value="Genomic_DNA"/>
</dbReference>
<comment type="caution">
    <text evidence="1">The sequence shown here is derived from an EMBL/GenBank/DDBJ whole genome shotgun (WGS) entry which is preliminary data.</text>
</comment>
<accession>A0A9W6UUD7</accession>
<evidence type="ECO:0000313" key="1">
    <source>
        <dbReference type="EMBL" id="GLW62748.1"/>
    </source>
</evidence>
<sequence length="69" mass="7696">MGVQRAGGRDGDRLSELSAEFAEWRIGRGGSGHWWAVRGNRLVRTPDVEELRARLRELGAAIDHENGQI</sequence>
<keyword evidence="2" id="KW-1185">Reference proteome</keyword>
<organism evidence="1 2">
    <name type="scientific">Actinomadura rubrobrunea</name>
    <dbReference type="NCBI Taxonomy" id="115335"/>
    <lineage>
        <taxon>Bacteria</taxon>
        <taxon>Bacillati</taxon>
        <taxon>Actinomycetota</taxon>
        <taxon>Actinomycetes</taxon>
        <taxon>Streptosporangiales</taxon>
        <taxon>Thermomonosporaceae</taxon>
        <taxon>Actinomadura</taxon>
    </lineage>
</organism>
<dbReference type="RefSeq" id="WP_067910192.1">
    <property type="nucleotide sequence ID" value="NZ_BSRZ01000001.1"/>
</dbReference>
<proteinExistence type="predicted"/>
<dbReference type="Proteomes" id="UP001165124">
    <property type="component" value="Unassembled WGS sequence"/>
</dbReference>